<organism evidence="1 2">
    <name type="scientific">Deinococcus aluminii</name>
    <dbReference type="NCBI Taxonomy" id="1656885"/>
    <lineage>
        <taxon>Bacteria</taxon>
        <taxon>Thermotogati</taxon>
        <taxon>Deinococcota</taxon>
        <taxon>Deinococci</taxon>
        <taxon>Deinococcales</taxon>
        <taxon>Deinococcaceae</taxon>
        <taxon>Deinococcus</taxon>
    </lineage>
</organism>
<protein>
    <submittedName>
        <fullName evidence="1">Uncharacterized protein</fullName>
    </submittedName>
</protein>
<proteinExistence type="predicted"/>
<evidence type="ECO:0000313" key="1">
    <source>
        <dbReference type="EMBL" id="GAA5534837.1"/>
    </source>
</evidence>
<sequence length="61" mass="6645">MRDGHNSGQFSTACRTLTAVHDLPGLVRRSCQDPQPSPFPEGWPDQLGGPLFTQHTLEVSA</sequence>
<name>A0ABP9XHJ2_9DEIO</name>
<dbReference type="EMBL" id="BAABRV010000010">
    <property type="protein sequence ID" value="GAA5534837.1"/>
    <property type="molecule type" value="Genomic_DNA"/>
</dbReference>
<comment type="caution">
    <text evidence="1">The sequence shown here is derived from an EMBL/GenBank/DDBJ whole genome shotgun (WGS) entry which is preliminary data.</text>
</comment>
<accession>A0ABP9XHJ2</accession>
<dbReference type="Proteomes" id="UP001404956">
    <property type="component" value="Unassembled WGS sequence"/>
</dbReference>
<reference evidence="1 2" key="1">
    <citation type="submission" date="2024-02" db="EMBL/GenBank/DDBJ databases">
        <title>Deinococcus aluminii NBRC 112889.</title>
        <authorList>
            <person name="Ichikawa N."/>
            <person name="Katano-Makiyama Y."/>
            <person name="Hidaka K."/>
        </authorList>
    </citation>
    <scope>NUCLEOTIDE SEQUENCE [LARGE SCALE GENOMIC DNA]</scope>
    <source>
        <strain evidence="1 2">NBRC 112889</strain>
    </source>
</reference>
<gene>
    <name evidence="1" type="ORF">Dalu01_03251</name>
</gene>
<keyword evidence="2" id="KW-1185">Reference proteome</keyword>
<evidence type="ECO:0000313" key="2">
    <source>
        <dbReference type="Proteomes" id="UP001404956"/>
    </source>
</evidence>